<feature type="coiled-coil region" evidence="1">
    <location>
        <begin position="599"/>
        <end position="634"/>
    </location>
</feature>
<name>A0A0G1P262_9BACT</name>
<dbReference type="Proteomes" id="UP000034175">
    <property type="component" value="Unassembled WGS sequence"/>
</dbReference>
<keyword evidence="1" id="KW-0175">Coiled coil</keyword>
<sequence>MDQQHWLSCYLTKMNPFQGSAFGRITGIVIVVAVFLCVQPLSAQTVEEPANPTEPAADLATPVIAEEPAADTIEDASPEAVATETIIDTSTPSQEVIQDETVTTEELGASDASILPDSPWYGLKRFGRSIREAVTFDPIKKSTLQLRHANQELADVNKLIQEKSFASIDPAVLDKALSYVEQKGEAIKLRSADIQRSDPQSQDGTAPSESGELVQALLDRQIKQQKLLEHLEKQAIQESSDTAPALVERIQQTRERSAEQVGESVSQMEQNPERLAAHMQEVLEDQPGSEFKHLRNLEILRRVEESVPEEARDVIRDVVETKMLKEFTDNLGQFPPEERREKFQNYVEHIGGDETRHVEIFDQLKQLDDISGENAQVFEASKDIFVRRFGERVEQFGELGEEFAARARERALARFKEGGADVSKLRAIEDIESRINIDDEALRRDIEKHRTAAIQAFKEEFADPESQTVAAKFEKLSKELADNPDPIAFKAIQSLKENLLPAQREFADRMERSMQEKFIQRAVKEQEKFFAQITTSNPEDIQFFQELKDKFIANPGEFAGPPGTPGFAPFTSAVFEKGIAAQTDVIANRLDAIDDQQGLEQFQQKFQNLDENALNALRRRHNAFEETFKEKQTNIQNDDLRREAEASQLQFDPFCDDACQKQERQRFEQMIQTQKERPQPMEIQRQFNPDQLQPQLKQEFIPPKENPVPFNEPAFKQEFNTPNQEEQNKPEFMPGQMPELKQEFPGEFQKIMMKEEPRPDVKPEFQPEFNKPDMQGGFLEQPPSFSPPEGNGPEDAPPPGGGPTNGPQSGPQ</sequence>
<keyword evidence="3" id="KW-1133">Transmembrane helix</keyword>
<organism evidence="5 6">
    <name type="scientific">Candidatus Magasanikbacteria bacterium GW2011_GWA2_46_17</name>
    <dbReference type="NCBI Taxonomy" id="1619042"/>
    <lineage>
        <taxon>Bacteria</taxon>
        <taxon>Candidatus Magasanikiibacteriota</taxon>
    </lineage>
</organism>
<feature type="compositionally biased region" description="Basic and acidic residues" evidence="2">
    <location>
        <begin position="752"/>
        <end position="765"/>
    </location>
</feature>
<evidence type="ECO:0000256" key="3">
    <source>
        <dbReference type="SAM" id="Phobius"/>
    </source>
</evidence>
<feature type="compositionally biased region" description="Polar residues" evidence="2">
    <location>
        <begin position="197"/>
        <end position="208"/>
    </location>
</feature>
<feature type="region of interest" description="Disordered" evidence="2">
    <location>
        <begin position="707"/>
        <end position="812"/>
    </location>
</feature>
<dbReference type="InterPro" id="IPR043725">
    <property type="entry name" value="DUF5667"/>
</dbReference>
<gene>
    <name evidence="5" type="ORF">UX39_C0006G0028</name>
</gene>
<proteinExistence type="predicted"/>
<accession>A0A0G1P262</accession>
<dbReference type="Pfam" id="PF18915">
    <property type="entry name" value="DUF5667"/>
    <property type="match status" value="1"/>
</dbReference>
<keyword evidence="3" id="KW-0472">Membrane</keyword>
<evidence type="ECO:0000313" key="5">
    <source>
        <dbReference type="EMBL" id="KKU26816.1"/>
    </source>
</evidence>
<dbReference type="AlphaFoldDB" id="A0A0G1P262"/>
<dbReference type="EMBL" id="LCMA01000006">
    <property type="protein sequence ID" value="KKU26816.1"/>
    <property type="molecule type" value="Genomic_DNA"/>
</dbReference>
<keyword evidence="3" id="KW-0812">Transmembrane</keyword>
<feature type="region of interest" description="Disordered" evidence="2">
    <location>
        <begin position="190"/>
        <end position="211"/>
    </location>
</feature>
<comment type="caution">
    <text evidence="5">The sequence shown here is derived from an EMBL/GenBank/DDBJ whole genome shotgun (WGS) entry which is preliminary data.</text>
</comment>
<evidence type="ECO:0000256" key="2">
    <source>
        <dbReference type="SAM" id="MobiDB-lite"/>
    </source>
</evidence>
<protein>
    <recommendedName>
        <fullName evidence="4">DUF5667 domain-containing protein</fullName>
    </recommendedName>
</protein>
<evidence type="ECO:0000259" key="4">
    <source>
        <dbReference type="Pfam" id="PF18915"/>
    </source>
</evidence>
<reference evidence="5 6" key="1">
    <citation type="journal article" date="2015" name="Nature">
        <title>rRNA introns, odd ribosomes, and small enigmatic genomes across a large radiation of phyla.</title>
        <authorList>
            <person name="Brown C.T."/>
            <person name="Hug L.A."/>
            <person name="Thomas B.C."/>
            <person name="Sharon I."/>
            <person name="Castelle C.J."/>
            <person name="Singh A."/>
            <person name="Wilkins M.J."/>
            <person name="Williams K.H."/>
            <person name="Banfield J.F."/>
        </authorList>
    </citation>
    <scope>NUCLEOTIDE SEQUENCE [LARGE SCALE GENOMIC DNA]</scope>
</reference>
<feature type="domain" description="DUF5667" evidence="4">
    <location>
        <begin position="113"/>
        <end position="187"/>
    </location>
</feature>
<evidence type="ECO:0000313" key="6">
    <source>
        <dbReference type="Proteomes" id="UP000034175"/>
    </source>
</evidence>
<evidence type="ECO:0000256" key="1">
    <source>
        <dbReference type="SAM" id="Coils"/>
    </source>
</evidence>
<feature type="transmembrane region" description="Helical" evidence="3">
    <location>
        <begin position="21"/>
        <end position="41"/>
    </location>
</feature>